<keyword evidence="11" id="KW-1185">Reference proteome</keyword>
<dbReference type="PANTHER" id="PTHR45828">
    <property type="entry name" value="CYTOCHROME B561/FERRIC REDUCTASE TRANSMEMBRANE"/>
    <property type="match status" value="1"/>
</dbReference>
<dbReference type="GO" id="GO:0045087">
    <property type="term" value="P:innate immune response"/>
    <property type="evidence" value="ECO:0007669"/>
    <property type="project" value="UniProtKB-KW"/>
</dbReference>
<evidence type="ECO:0000256" key="6">
    <source>
        <dbReference type="ARBA" id="ARBA00022729"/>
    </source>
</evidence>
<evidence type="ECO:0000256" key="7">
    <source>
        <dbReference type="ARBA" id="ARBA00022859"/>
    </source>
</evidence>
<keyword evidence="8" id="KW-0044">Antibiotic</keyword>
<dbReference type="GO" id="GO:0042742">
    <property type="term" value="P:defense response to bacterium"/>
    <property type="evidence" value="ECO:0007669"/>
    <property type="project" value="UniProtKB-KW"/>
</dbReference>
<reference evidence="10 11" key="1">
    <citation type="journal article" date="2023" name="Arcadia Sci">
        <title>De novo assembly of a long-read Amblyomma americanum tick genome.</title>
        <authorList>
            <person name="Chou S."/>
            <person name="Poskanzer K.E."/>
            <person name="Rollins M."/>
            <person name="Thuy-Boun P.S."/>
        </authorList>
    </citation>
    <scope>NUCLEOTIDE SEQUENCE [LARGE SCALE GENOMIC DNA]</scope>
    <source>
        <strain evidence="10">F_SG_1</strain>
        <tissue evidence="10">Salivary glands</tissue>
    </source>
</reference>
<dbReference type="GO" id="GO:0016020">
    <property type="term" value="C:membrane"/>
    <property type="evidence" value="ECO:0007669"/>
    <property type="project" value="TreeGrafter"/>
</dbReference>
<dbReference type="Gene3D" id="2.60.40.4060">
    <property type="entry name" value="Reeler domain"/>
    <property type="match status" value="1"/>
</dbReference>
<comment type="caution">
    <text evidence="10">The sequence shown here is derived from an EMBL/GenBank/DDBJ whole genome shotgun (WGS) entry which is preliminary data.</text>
</comment>
<dbReference type="EMBL" id="JARKHS020019464">
    <property type="protein sequence ID" value="KAK8771670.1"/>
    <property type="molecule type" value="Genomic_DNA"/>
</dbReference>
<evidence type="ECO:0000313" key="11">
    <source>
        <dbReference type="Proteomes" id="UP001321473"/>
    </source>
</evidence>
<name>A0AAQ4EAK7_AMBAM</name>
<gene>
    <name evidence="10" type="ORF">V5799_025086</name>
</gene>
<keyword evidence="5" id="KW-0399">Innate immunity</keyword>
<feature type="domain" description="Reelin" evidence="9">
    <location>
        <begin position="53"/>
        <end position="197"/>
    </location>
</feature>
<dbReference type="InterPro" id="IPR051237">
    <property type="entry name" value="Ferric-chelate_Red/DefProt"/>
</dbReference>
<evidence type="ECO:0000256" key="5">
    <source>
        <dbReference type="ARBA" id="ARBA00022588"/>
    </source>
</evidence>
<sequence>MFRSSRKKKVSRRASAATRKSLGGALGDWETQVSMAWNATSWIAALSLVLSTPGACLAFPDGAPGYVCDDMLPFHQGSQQLNGSDSPYQFVQEKAAFQPNDSITVTLFSKSAYFRGFMVKALDEHDNQVGHFQRGAIYKPVEDCSAATHVNKHKKNVVKMLWKAPASTEGKVHFIATVVHNFRLFYLDLRSKTKSGS</sequence>
<evidence type="ECO:0000256" key="1">
    <source>
        <dbReference type="ARBA" id="ARBA00004613"/>
    </source>
</evidence>
<evidence type="ECO:0000256" key="8">
    <source>
        <dbReference type="ARBA" id="ARBA00023022"/>
    </source>
</evidence>
<keyword evidence="6" id="KW-0732">Signal</keyword>
<comment type="subcellular location">
    <subcellularLocation>
        <location evidence="1">Secreted</location>
    </subcellularLocation>
</comment>
<comment type="similarity">
    <text evidence="2">Belongs to the insect defense protein family.</text>
</comment>
<evidence type="ECO:0000256" key="3">
    <source>
        <dbReference type="ARBA" id="ARBA00022525"/>
    </source>
</evidence>
<dbReference type="InterPro" id="IPR002861">
    <property type="entry name" value="Reeler_dom"/>
</dbReference>
<accession>A0AAQ4EAK7</accession>
<organism evidence="10 11">
    <name type="scientific">Amblyomma americanum</name>
    <name type="common">Lone star tick</name>
    <dbReference type="NCBI Taxonomy" id="6943"/>
    <lineage>
        <taxon>Eukaryota</taxon>
        <taxon>Metazoa</taxon>
        <taxon>Ecdysozoa</taxon>
        <taxon>Arthropoda</taxon>
        <taxon>Chelicerata</taxon>
        <taxon>Arachnida</taxon>
        <taxon>Acari</taxon>
        <taxon>Parasitiformes</taxon>
        <taxon>Ixodida</taxon>
        <taxon>Ixodoidea</taxon>
        <taxon>Ixodidae</taxon>
        <taxon>Amblyomminae</taxon>
        <taxon>Amblyomma</taxon>
    </lineage>
</organism>
<dbReference type="PANTHER" id="PTHR45828:SF9">
    <property type="entry name" value="CELL WALL INTEGRITY AND STRESS RESPONSE COMPONENT 4-LIKE-RELATED"/>
    <property type="match status" value="1"/>
</dbReference>
<evidence type="ECO:0000256" key="2">
    <source>
        <dbReference type="ARBA" id="ARBA00008501"/>
    </source>
</evidence>
<dbReference type="AlphaFoldDB" id="A0AAQ4EAK7"/>
<dbReference type="Proteomes" id="UP001321473">
    <property type="component" value="Unassembled WGS sequence"/>
</dbReference>
<keyword evidence="4" id="KW-0929">Antimicrobial</keyword>
<evidence type="ECO:0000313" key="10">
    <source>
        <dbReference type="EMBL" id="KAK8771670.1"/>
    </source>
</evidence>
<dbReference type="Pfam" id="PF02014">
    <property type="entry name" value="Reeler"/>
    <property type="match status" value="1"/>
</dbReference>
<keyword evidence="3" id="KW-0964">Secreted</keyword>
<dbReference type="InterPro" id="IPR042307">
    <property type="entry name" value="Reeler_sf"/>
</dbReference>
<proteinExistence type="inferred from homology"/>
<protein>
    <recommendedName>
        <fullName evidence="9">Reelin domain-containing protein</fullName>
    </recommendedName>
</protein>
<dbReference type="CDD" id="cd08544">
    <property type="entry name" value="Reeler"/>
    <property type="match status" value="1"/>
</dbReference>
<keyword evidence="7" id="KW-0391">Immunity</keyword>
<evidence type="ECO:0000259" key="9">
    <source>
        <dbReference type="PROSITE" id="PS51019"/>
    </source>
</evidence>
<dbReference type="GO" id="GO:0005576">
    <property type="term" value="C:extracellular region"/>
    <property type="evidence" value="ECO:0007669"/>
    <property type="project" value="UniProtKB-SubCell"/>
</dbReference>
<evidence type="ECO:0000256" key="4">
    <source>
        <dbReference type="ARBA" id="ARBA00022529"/>
    </source>
</evidence>
<dbReference type="PROSITE" id="PS51019">
    <property type="entry name" value="REELIN"/>
    <property type="match status" value="1"/>
</dbReference>